<reference evidence="2" key="1">
    <citation type="journal article" date="2022" name="Environ. Microbiol.">
        <title>Geoalkalibacter halelectricus SAP #1 sp. nov. possessing extracellular electron transfer and mineral#reducing capabilities from a haloalkaline environment.</title>
        <authorList>
            <person name="Yadav S."/>
            <person name="Singh R."/>
            <person name="Sundharam S.S."/>
            <person name="Chaudhary S."/>
            <person name="Krishnamurthi S."/>
            <person name="Patil S.A."/>
        </authorList>
    </citation>
    <scope>NUCLEOTIDE SEQUENCE</scope>
    <source>
        <strain evidence="2">SAP-1</strain>
    </source>
</reference>
<name>A0ABY5ZKS0_9BACT</name>
<dbReference type="NCBIfam" id="NF047752">
    <property type="entry name" value="MntA_antitoxin"/>
    <property type="match status" value="1"/>
</dbReference>
<evidence type="ECO:0000313" key="2">
    <source>
        <dbReference type="EMBL" id="UWZ79723.1"/>
    </source>
</evidence>
<evidence type="ECO:0000259" key="1">
    <source>
        <dbReference type="Pfam" id="PF18765"/>
    </source>
</evidence>
<feature type="domain" description="Polymerase beta nucleotidyltransferase" evidence="1">
    <location>
        <begin position="9"/>
        <end position="103"/>
    </location>
</feature>
<dbReference type="SUPFAM" id="SSF81301">
    <property type="entry name" value="Nucleotidyltransferase"/>
    <property type="match status" value="1"/>
</dbReference>
<dbReference type="EMBL" id="CP092109">
    <property type="protein sequence ID" value="UWZ79723.1"/>
    <property type="molecule type" value="Genomic_DNA"/>
</dbReference>
<protein>
    <submittedName>
        <fullName evidence="2">Nucleotidyltransferase domain-containing protein</fullName>
    </submittedName>
</protein>
<dbReference type="Pfam" id="PF18765">
    <property type="entry name" value="Polbeta"/>
    <property type="match status" value="1"/>
</dbReference>
<dbReference type="RefSeq" id="WP_260748075.1">
    <property type="nucleotide sequence ID" value="NZ_CP092109.1"/>
</dbReference>
<sequence>MKPQDTASLKALFEAIPELELAVLIGSRARKEATADSDWDIALQWHRRDSFSEQLAATENLRRQLSHHLKVPEASIDLIDLPRAGLTMRAVVAEEGIVLNAQDSLIWKRFLQRVWRELEEYYWDEIYAN</sequence>
<accession>A0ABY5ZKS0</accession>
<dbReference type="CDD" id="cd05403">
    <property type="entry name" value="NT_KNTase_like"/>
    <property type="match status" value="1"/>
</dbReference>
<evidence type="ECO:0000313" key="3">
    <source>
        <dbReference type="Proteomes" id="UP001060414"/>
    </source>
</evidence>
<gene>
    <name evidence="2" type="ORF">L9S41_18890</name>
</gene>
<dbReference type="InterPro" id="IPR041633">
    <property type="entry name" value="Polbeta"/>
</dbReference>
<organism evidence="2 3">
    <name type="scientific">Geoalkalibacter halelectricus</name>
    <dbReference type="NCBI Taxonomy" id="2847045"/>
    <lineage>
        <taxon>Bacteria</taxon>
        <taxon>Pseudomonadati</taxon>
        <taxon>Thermodesulfobacteriota</taxon>
        <taxon>Desulfuromonadia</taxon>
        <taxon>Desulfuromonadales</taxon>
        <taxon>Geoalkalibacteraceae</taxon>
        <taxon>Geoalkalibacter</taxon>
    </lineage>
</organism>
<dbReference type="InterPro" id="IPR043519">
    <property type="entry name" value="NT_sf"/>
</dbReference>
<keyword evidence="3" id="KW-1185">Reference proteome</keyword>
<dbReference type="Gene3D" id="3.30.460.10">
    <property type="entry name" value="Beta Polymerase, domain 2"/>
    <property type="match status" value="1"/>
</dbReference>
<dbReference type="Proteomes" id="UP001060414">
    <property type="component" value="Chromosome"/>
</dbReference>
<proteinExistence type="predicted"/>